<dbReference type="EMBL" id="LR798303">
    <property type="protein sequence ID" value="CAB5223132.1"/>
    <property type="molecule type" value="Genomic_DNA"/>
</dbReference>
<evidence type="ECO:0000313" key="1">
    <source>
        <dbReference type="EMBL" id="CAB5223132.1"/>
    </source>
</evidence>
<accession>A0A6J7X2A8</accession>
<name>A0A6J7X2A8_9CAUD</name>
<protein>
    <submittedName>
        <fullName evidence="1">Uncharacterized protein</fullName>
    </submittedName>
</protein>
<proteinExistence type="predicted"/>
<reference evidence="1" key="1">
    <citation type="submission" date="2020-05" db="EMBL/GenBank/DDBJ databases">
        <authorList>
            <person name="Chiriac C."/>
            <person name="Salcher M."/>
            <person name="Ghai R."/>
            <person name="Kavagutti S V."/>
        </authorList>
    </citation>
    <scope>NUCLEOTIDE SEQUENCE</scope>
</reference>
<gene>
    <name evidence="1" type="ORF">UFOVP368_64</name>
</gene>
<organism evidence="1">
    <name type="scientific">uncultured Caudovirales phage</name>
    <dbReference type="NCBI Taxonomy" id="2100421"/>
    <lineage>
        <taxon>Viruses</taxon>
        <taxon>Duplodnaviria</taxon>
        <taxon>Heunggongvirae</taxon>
        <taxon>Uroviricota</taxon>
        <taxon>Caudoviricetes</taxon>
        <taxon>Peduoviridae</taxon>
        <taxon>Maltschvirus</taxon>
        <taxon>Maltschvirus maltsch</taxon>
    </lineage>
</organism>
<sequence>MSDKDWLGWTAEDSEARRVRIKQGLDSARLGFDAGQSDAGRIKFLEALLRDGLRLILEKPENVTDEQIAFWVETVIAEVAPSHAL</sequence>